<dbReference type="InterPro" id="IPR006153">
    <property type="entry name" value="Cation/H_exchanger_TM"/>
</dbReference>
<protein>
    <submittedName>
        <fullName evidence="9">Mitochondrial sodium/hydrogen exchanger 9B2-like</fullName>
    </submittedName>
</protein>
<evidence type="ECO:0000256" key="2">
    <source>
        <dbReference type="ARBA" id="ARBA00007367"/>
    </source>
</evidence>
<feature type="transmembrane region" description="Helical" evidence="7">
    <location>
        <begin position="210"/>
        <end position="236"/>
    </location>
</feature>
<keyword evidence="4 7" id="KW-1133">Transmembrane helix</keyword>
<feature type="transmembrane region" description="Helical" evidence="7">
    <location>
        <begin position="375"/>
        <end position="394"/>
    </location>
</feature>
<feature type="transmembrane region" description="Helical" evidence="7">
    <location>
        <begin position="294"/>
        <end position="311"/>
    </location>
</feature>
<dbReference type="PANTHER" id="PTHR31102">
    <property type="match status" value="1"/>
</dbReference>
<evidence type="ECO:0000313" key="9">
    <source>
        <dbReference type="EMBL" id="CAB3266351.1"/>
    </source>
</evidence>
<evidence type="ECO:0000256" key="3">
    <source>
        <dbReference type="ARBA" id="ARBA00022692"/>
    </source>
</evidence>
<feature type="transmembrane region" description="Helical" evidence="7">
    <location>
        <begin position="146"/>
        <end position="169"/>
    </location>
</feature>
<evidence type="ECO:0000259" key="8">
    <source>
        <dbReference type="Pfam" id="PF00999"/>
    </source>
</evidence>
<dbReference type="GO" id="GO:1902600">
    <property type="term" value="P:proton transmembrane transport"/>
    <property type="evidence" value="ECO:0007669"/>
    <property type="project" value="InterPro"/>
</dbReference>
<organism evidence="9">
    <name type="scientific">Phallusia mammillata</name>
    <dbReference type="NCBI Taxonomy" id="59560"/>
    <lineage>
        <taxon>Eukaryota</taxon>
        <taxon>Metazoa</taxon>
        <taxon>Chordata</taxon>
        <taxon>Tunicata</taxon>
        <taxon>Ascidiacea</taxon>
        <taxon>Phlebobranchia</taxon>
        <taxon>Ascidiidae</taxon>
        <taxon>Phallusia</taxon>
    </lineage>
</organism>
<dbReference type="EMBL" id="LR790489">
    <property type="protein sequence ID" value="CAB3266351.1"/>
    <property type="molecule type" value="mRNA"/>
</dbReference>
<keyword evidence="5 7" id="KW-0472">Membrane</keyword>
<evidence type="ECO:0000256" key="7">
    <source>
        <dbReference type="SAM" id="Phobius"/>
    </source>
</evidence>
<dbReference type="GO" id="GO:0015297">
    <property type="term" value="F:antiporter activity"/>
    <property type="evidence" value="ECO:0007669"/>
    <property type="project" value="InterPro"/>
</dbReference>
<feature type="region of interest" description="Disordered" evidence="6">
    <location>
        <begin position="504"/>
        <end position="558"/>
    </location>
</feature>
<evidence type="ECO:0000256" key="5">
    <source>
        <dbReference type="ARBA" id="ARBA00023136"/>
    </source>
</evidence>
<name>A0A6F9DT41_9ASCI</name>
<proteinExistence type="evidence at transcript level"/>
<feature type="transmembrane region" description="Helical" evidence="7">
    <location>
        <begin position="475"/>
        <end position="497"/>
    </location>
</feature>
<comment type="similarity">
    <text evidence="2">Belongs to the monovalent cation:proton antiporter 1 (CPA1) transporter (TC 2.A.36) family.</text>
</comment>
<feature type="compositionally biased region" description="Basic and acidic residues" evidence="6">
    <location>
        <begin position="541"/>
        <end position="551"/>
    </location>
</feature>
<feature type="transmembrane region" description="Helical" evidence="7">
    <location>
        <begin position="29"/>
        <end position="46"/>
    </location>
</feature>
<dbReference type="Pfam" id="PF00999">
    <property type="entry name" value="Na_H_Exchanger"/>
    <property type="match status" value="1"/>
</dbReference>
<dbReference type="AlphaFoldDB" id="A0A6F9DT41"/>
<comment type="subcellular location">
    <subcellularLocation>
        <location evidence="1">Membrane</location>
        <topology evidence="1">Multi-pass membrane protein</topology>
    </subcellularLocation>
</comment>
<dbReference type="PANTHER" id="PTHR31102:SF1">
    <property type="entry name" value="CATION_H+ EXCHANGER DOMAIN-CONTAINING PROTEIN"/>
    <property type="match status" value="1"/>
</dbReference>
<keyword evidence="3 7" id="KW-0812">Transmembrane</keyword>
<feature type="transmembrane region" description="Helical" evidence="7">
    <location>
        <begin position="406"/>
        <end position="429"/>
    </location>
</feature>
<sequence>MMESESSTDNVSSKSENAFFSAQNIIDNYLTNVCLLVLTWAVPWSIVGSDCLPGGNLFGLIILIDCCILAGKLVDLIHIPKLPPLPSLLGMLLAGFALRNIPGINFAAYIDPAWSSALRLIALTVILVKAGLELDAAALKKMKGVCVRLTAIPCLVESTACAISCYLLLGFGWEWGFLLGFVLGAVTPAVIVPSLLTLQEKGYGTQQGIPTLVIAASSFDDVLAISGFSVVLGIAFSSVSPSTDNGVSTTAYGVTDSSNASWQQNATTASTTLGDPGAGAGSIVLTIFRGPLEMIGGIAAGILMGVCLWYVPTASKKGVTLIRTLFVTSLGILSIFGSQIAGFPGSGALAAIVLSFVASVRWQDEKIPVSENMSLLWRVFEPIMFGLIGAEITIESLDPDTVGLGIAVLAIGLLFRALATFGAVSFAGLNLREKIFVCLAWMPKATVQAAIGPLALDFAKEQNAPDDIIKVAKQILTIAVLSILITAPLGAAAIGLTGPSLLQSDKKDDNDRKSHGSEEDFTTGDTKWNDSENVPLKKRSVSHESSPKRNTGDSVIQL</sequence>
<evidence type="ECO:0000256" key="1">
    <source>
        <dbReference type="ARBA" id="ARBA00004141"/>
    </source>
</evidence>
<feature type="domain" description="Cation/H+ exchanger transmembrane" evidence="8">
    <location>
        <begin position="78"/>
        <end position="488"/>
    </location>
</feature>
<feature type="transmembrane region" description="Helical" evidence="7">
    <location>
        <begin position="89"/>
        <end position="110"/>
    </location>
</feature>
<feature type="transmembrane region" description="Helical" evidence="7">
    <location>
        <begin position="343"/>
        <end position="363"/>
    </location>
</feature>
<accession>A0A6F9DT41</accession>
<gene>
    <name evidence="9" type="primary">Slc9b2</name>
</gene>
<evidence type="ECO:0000256" key="6">
    <source>
        <dbReference type="SAM" id="MobiDB-lite"/>
    </source>
</evidence>
<feature type="compositionally biased region" description="Basic and acidic residues" evidence="6">
    <location>
        <begin position="504"/>
        <end position="518"/>
    </location>
</feature>
<feature type="transmembrane region" description="Helical" evidence="7">
    <location>
        <begin position="318"/>
        <end position="337"/>
    </location>
</feature>
<feature type="transmembrane region" description="Helical" evidence="7">
    <location>
        <begin position="58"/>
        <end position="77"/>
    </location>
</feature>
<feature type="transmembrane region" description="Helical" evidence="7">
    <location>
        <begin position="175"/>
        <end position="198"/>
    </location>
</feature>
<reference evidence="9" key="1">
    <citation type="submission" date="2020-04" db="EMBL/GenBank/DDBJ databases">
        <authorList>
            <person name="Neveu A P."/>
        </authorList>
    </citation>
    <scope>NUCLEOTIDE SEQUENCE</scope>
    <source>
        <tissue evidence="9">Whole embryo</tissue>
    </source>
</reference>
<dbReference type="InterPro" id="IPR051843">
    <property type="entry name" value="CPA1_transporter"/>
</dbReference>
<dbReference type="GO" id="GO:0016020">
    <property type="term" value="C:membrane"/>
    <property type="evidence" value="ECO:0007669"/>
    <property type="project" value="UniProtKB-SubCell"/>
</dbReference>
<evidence type="ECO:0000256" key="4">
    <source>
        <dbReference type="ARBA" id="ARBA00022989"/>
    </source>
</evidence>